<gene>
    <name evidence="1" type="ORF">SDC9_161399</name>
</gene>
<protein>
    <submittedName>
        <fullName evidence="1">Uncharacterized protein</fullName>
    </submittedName>
</protein>
<comment type="caution">
    <text evidence="1">The sequence shown here is derived from an EMBL/GenBank/DDBJ whole genome shotgun (WGS) entry which is preliminary data.</text>
</comment>
<dbReference type="EMBL" id="VSSQ01060663">
    <property type="protein sequence ID" value="MPN14073.1"/>
    <property type="molecule type" value="Genomic_DNA"/>
</dbReference>
<reference evidence="1" key="1">
    <citation type="submission" date="2019-08" db="EMBL/GenBank/DDBJ databases">
        <authorList>
            <person name="Kucharzyk K."/>
            <person name="Murdoch R.W."/>
            <person name="Higgins S."/>
            <person name="Loffler F."/>
        </authorList>
    </citation>
    <scope>NUCLEOTIDE SEQUENCE</scope>
</reference>
<dbReference type="AlphaFoldDB" id="A0A645FPF4"/>
<name>A0A645FPF4_9ZZZZ</name>
<proteinExistence type="predicted"/>
<accession>A0A645FPF4</accession>
<organism evidence="1">
    <name type="scientific">bioreactor metagenome</name>
    <dbReference type="NCBI Taxonomy" id="1076179"/>
    <lineage>
        <taxon>unclassified sequences</taxon>
        <taxon>metagenomes</taxon>
        <taxon>ecological metagenomes</taxon>
    </lineage>
</organism>
<evidence type="ECO:0000313" key="1">
    <source>
        <dbReference type="EMBL" id="MPN14073.1"/>
    </source>
</evidence>
<sequence>MLVRNRTEDVDQSRFLFAVVSADELFDDRFDHDFVPEIIAPLEAAGFGVDDRHAALPELPDHAADVVSDDIGGAAGQYDKEVAVKHFERSVDHFPQPFFAAEDDLFFTGVGAGNCAASGVSQPLVAAVHAERTVKFVTAAGSGVGDRNRPGDRADRLLRAERAVEMRLFDVFFVRIHAQGSRK</sequence>